<keyword evidence="6" id="KW-1185">Reference proteome</keyword>
<dbReference type="PROSITE" id="PS50018">
    <property type="entry name" value="RAS_GTPASE_ACTIV_2"/>
    <property type="match status" value="1"/>
</dbReference>
<sequence length="2772" mass="313178">MLAGKLQREPVPTVGPRDSIVGAIYTRLEQLLPLNSGLNTKQMQMDKHYIQSRNALLTLADTDTFEDCVICTTQVLEAINKKSKMEPLKKRSETSLWSTFIVLRLLSDIADHRWNNLSTSNASLLLDHDSQLSDHVGSLGGRVGAMKTNRYHSVRPPQLSEELVKMALAMVTNLKSKGIVYAEIARITGQKRNRGTSQSETDSLVEDIEACCNNIILYFSGSNPLQYREFVLAKLKSLAIPMPDDYVAHLDLLEVSFVDDSYLHVYLRNCRTVYETAKRPIDQQLVLVFMCRTLLRWMLADPEEYLSISSSPITAAIEFFDVVLKTADLNLYRKSVTMFFATMLLLCPSYFENYGEKYKKMVETKSFDYKTSFVSELRLICSRYPEAGDGLIQVLLVGSTVSIIAPEHPVAVYARNTAPIAYKDLKVDQPAYYPVDVDTELIDNLRINCFCALAGLNTKDSAVKALGLFKDKNTHIGLIRTICGGVSTLIDIHFMLPHIYSYLKEAAPLYRQILCSTAEALRHIRSDELNDAESIDSQGASSSVMDLKEALAQQMNNVVLTATNQSVPSVVSSGTESKRSAVSSGNREPSVSAKQISHQQTTSSSQQTQHELSKEVSHASSSASGSSGSHQVTNSTSPEPHHQSSTFKNLYRSKMLTKNFFRGNSSGSSPLSPNVPSVSPKSPSHAHKHVSTTSSSASATSGTASTSSVSGQLMDKHDAPVKFAKRTIDESQTMQDLVVDLLYFFEKLPHLFLVDPDMPFFHADGTHNEQSVLWLRSAFSSISLLLVDDDERVISHIARFLMSFLKRTWGDPGTQDDPKAGCEQFSASFLIISGLMDLLSTTELSVLKRDQILDFVLKFFDRRKDVFTSESPRLALLSSHGFHKNGQCRPYLMAWEESFLLLLFVDSHDSYKMARKGIEYFINETEFSWHTSKCSEGFEIDLYRAILSDRISASGAAMRKKLRDHLTKSKRPNQSIIYVWRTMYDRWMKSPVGPEKGNDTYGADYPGFLASWGGVFLSQCFKDHPEREELASKYERFISFQINSLKLDDLRLREKAREVLSVGLHPYAVPLVAKDIQAHLDGMPKLLTEKDFVFFDLLISVMKHVLSLDVMALYPYENDIAQILKSMSISLDDQPREAAVLKSRIKFLFLAGVFMSKAPELGFLGDLAGRNKIARLLADWLEDSFFRNEDEGEKVNPRSMVFDLKTTEKPRKVEDRKKQSDMDHLYFDFAVETARVLALCLRGLVLDVPHANFQPEDLNNSLEVSFRNYSNLFVRILEKANDPTKNVSESPAAKHRVNILVNHVVEALIDLLKANVRIGLKFVLPLCYHGQSHYLRYSFINVLANIMDHDNLDIYGQLNNRVVSELNRGFNVFSSTPAMFVAVAQSCPMAEVDTLAAAFLSMTDNESFTQYIMGLLVRVDILQASDSVQILRSNTVATRMIALYSNATAGKYLVRVLYPILQNIIERGKHFEVEKKTWNDENAQEDLDNFLELLTALVNAICDSAEFMPSGLKAICASVYSATGEAFPESKIVAVGAFVFLRLFSPAIVTPERADIAARVVEPAVKRSMIQLARVLQLMANDSLSSLKWPLLKDQTDVLVQLQKKVEVFLYQISQETATTTQVMPSEDIQYSLHLHGYFHRFFYDHFEDIRYNLFHPATPDSLSVADRINIWSNLDHVLSIIGLPKIQKGFSIPDSIRDDTSPQGAHLYDFMSKFSANEAELPPDQSFLSETLTRDGTPVVIMVYDKIPEDMDVQVVCYRIFQFLCKVWESKFHMFVDCTRYHSSNIHATLMKLVTSFYPEKYRNNLEKYIFFNVSQSYSHSLKEYMTAAQETGFFVQTEYYFINSHDDPKVYAQLGLPPYHSPVSSDCKVTFTDVKYWQESVGRFVPVTLKIGTQYLQVLFNTKMTVKARKSMKSFQLLDVHRIEDFSSVDITTTTGVANEVTVVDQRYEEPLILCSPRRIEIMRTIYFSKSKRSPAADVDFENKGSVEFYAGALLNIAFLGLISHHDDIRGSSFKLLFSVGKTFHMDFGRHVEAVTDLSFPARNDGYVFLISQALSLDKPELTYSFLDSFFLALEHSAIESKPSVVYYASPWLRNIYKYVFRANEEYGIERTADLIKKFVSTSRKYEAIKISFSQYIWAQLSLEDNLVDMIIDETITAAIDLEAEGNDWEDIVSLWPLASTLEIFGSLVSRIHEKSRMKILKGNSIVESHTNWMEITILVKLMAFLMFDSLIFAEKYLGDIFYIISVFLDVGPLELRKTLHRLTVKTMHALLSKPDLSPKNHTDIVNLIEVLNGARFKMLFGLNRDDSHADMLMNIGSDMVAKAAAMESFCDLIFSLPDMITSSTHKTLWLVRWNAQTVQSAFLDNSLLQGRALLVLGNLAKRGIDNYSVIQYLKYISKVLRSILERKDHLNDQLYSLSICSVHSFAKVIDGIPACSPFMAQFFWLGFAFSMIDNVVYYQLALRLMSAALSKLLEYDPTENGELVEYLMSQRTMFHRHLKDFENFHGFEVTESSFDFVMMSVILKGIKIPFTSTASVEFAGNIFKLRYKCALKAARSKNEPVDLACFCYTIFHFLLEGSNEDVKPALEACGTEPEHSEMVTLTKGIDCPKVLLDLLKSEGDAGLITLYTGTLCFTSPRSDELLTSRYVHLLRFVATNNIKILWLVYPTAVYTVRGIVEQSTSMSAVEASLNVVNTLVRSPEYKELPLYGAEFDAQLEELKLTGFKSMEFSNPGAFDAKSQSMISVSDKLARAHYIKLILDRILSSYVEVG</sequence>
<keyword evidence="1" id="KW-0343">GTPase activation</keyword>
<dbReference type="GeneID" id="34522280"/>
<feature type="compositionally biased region" description="Low complexity" evidence="3">
    <location>
        <begin position="618"/>
        <end position="630"/>
    </location>
</feature>
<feature type="compositionally biased region" description="Low complexity" evidence="3">
    <location>
        <begin position="663"/>
        <end position="683"/>
    </location>
</feature>
<dbReference type="Gene3D" id="3.40.525.10">
    <property type="entry name" value="CRAL-TRIO lipid binding domain"/>
    <property type="match status" value="1"/>
</dbReference>
<dbReference type="InterPro" id="IPR008936">
    <property type="entry name" value="Rho_GTPase_activation_prot"/>
</dbReference>
<evidence type="ECO:0000256" key="1">
    <source>
        <dbReference type="ARBA" id="ARBA00022468"/>
    </source>
</evidence>
<evidence type="ECO:0000313" key="6">
    <source>
        <dbReference type="Proteomes" id="UP000019384"/>
    </source>
</evidence>
<evidence type="ECO:0000259" key="4">
    <source>
        <dbReference type="PROSITE" id="PS50018"/>
    </source>
</evidence>
<dbReference type="Gene3D" id="2.30.29.30">
    <property type="entry name" value="Pleckstrin-homology domain (PH domain)/Phosphotyrosine-binding domain (PTB)"/>
    <property type="match status" value="1"/>
</dbReference>
<dbReference type="Pfam" id="PF00616">
    <property type="entry name" value="RasGAP"/>
    <property type="match status" value="1"/>
</dbReference>
<dbReference type="STRING" id="1382522.W6MRB1"/>
<dbReference type="SMART" id="SM00323">
    <property type="entry name" value="RasGAP"/>
    <property type="match status" value="1"/>
</dbReference>
<dbReference type="GO" id="GO:0007165">
    <property type="term" value="P:signal transduction"/>
    <property type="evidence" value="ECO:0007669"/>
    <property type="project" value="UniProtKB-ARBA"/>
</dbReference>
<keyword evidence="2" id="KW-0597">Phosphoprotein</keyword>
<feature type="compositionally biased region" description="Polar residues" evidence="3">
    <location>
        <begin position="567"/>
        <end position="598"/>
    </location>
</feature>
<dbReference type="InterPro" id="IPR036865">
    <property type="entry name" value="CRAL-TRIO_dom_sf"/>
</dbReference>
<evidence type="ECO:0000256" key="2">
    <source>
        <dbReference type="ARBA" id="ARBA00022553"/>
    </source>
</evidence>
<dbReference type="OrthoDB" id="28245at2759"/>
<evidence type="ECO:0000313" key="5">
    <source>
        <dbReference type="EMBL" id="CDK28903.1"/>
    </source>
</evidence>
<dbReference type="EMBL" id="HG793130">
    <property type="protein sequence ID" value="CDK28903.1"/>
    <property type="molecule type" value="Genomic_DNA"/>
</dbReference>
<evidence type="ECO:0000256" key="3">
    <source>
        <dbReference type="SAM" id="MobiDB-lite"/>
    </source>
</evidence>
<feature type="region of interest" description="Disordered" evidence="3">
    <location>
        <begin position="661"/>
        <end position="712"/>
    </location>
</feature>
<dbReference type="InterPro" id="IPR001936">
    <property type="entry name" value="RasGAP_dom"/>
</dbReference>
<dbReference type="InterPro" id="IPR023152">
    <property type="entry name" value="RasGAP_CS"/>
</dbReference>
<protein>
    <recommendedName>
        <fullName evidence="4">Ras-GAP domain-containing protein</fullName>
    </recommendedName>
</protein>
<dbReference type="GO" id="GO:0005096">
    <property type="term" value="F:GTPase activator activity"/>
    <property type="evidence" value="ECO:0007669"/>
    <property type="project" value="UniProtKB-KW"/>
</dbReference>
<dbReference type="PANTHER" id="PTHR10194:SF142">
    <property type="entry name" value="NEUROFIBROMIN"/>
    <property type="match status" value="1"/>
</dbReference>
<feature type="compositionally biased region" description="Low complexity" evidence="3">
    <location>
        <begin position="599"/>
        <end position="609"/>
    </location>
</feature>
<name>W6MRB1_9ASCO</name>
<dbReference type="InterPro" id="IPR011993">
    <property type="entry name" value="PH-like_dom_sf"/>
</dbReference>
<gene>
    <name evidence="5" type="ORF">KUCA_T00004888001</name>
</gene>
<proteinExistence type="predicted"/>
<accession>W6MRB1</accession>
<dbReference type="PANTHER" id="PTHR10194">
    <property type="entry name" value="RAS GTPASE-ACTIVATING PROTEINS"/>
    <property type="match status" value="1"/>
</dbReference>
<dbReference type="Proteomes" id="UP000019384">
    <property type="component" value="Unassembled WGS sequence"/>
</dbReference>
<dbReference type="PROSITE" id="PS00509">
    <property type="entry name" value="RAS_GTPASE_ACTIV_1"/>
    <property type="match status" value="1"/>
</dbReference>
<reference evidence="5" key="1">
    <citation type="submission" date="2013-12" db="EMBL/GenBank/DDBJ databases">
        <authorList>
            <person name="Genoscope - CEA"/>
        </authorList>
    </citation>
    <scope>NUCLEOTIDE SEQUENCE</scope>
    <source>
        <strain evidence="5">CBS 1993</strain>
    </source>
</reference>
<dbReference type="SUPFAM" id="SSF48350">
    <property type="entry name" value="GTPase activation domain, GAP"/>
    <property type="match status" value="1"/>
</dbReference>
<organism evidence="5 6">
    <name type="scientific">Kuraishia capsulata CBS 1993</name>
    <dbReference type="NCBI Taxonomy" id="1382522"/>
    <lineage>
        <taxon>Eukaryota</taxon>
        <taxon>Fungi</taxon>
        <taxon>Dikarya</taxon>
        <taxon>Ascomycota</taxon>
        <taxon>Saccharomycotina</taxon>
        <taxon>Pichiomycetes</taxon>
        <taxon>Pichiales</taxon>
        <taxon>Pichiaceae</taxon>
        <taxon>Kuraishia</taxon>
    </lineage>
</organism>
<feature type="compositionally biased region" description="Polar residues" evidence="3">
    <location>
        <begin position="631"/>
        <end position="646"/>
    </location>
</feature>
<dbReference type="InterPro" id="IPR039360">
    <property type="entry name" value="Ras_GTPase"/>
</dbReference>
<reference evidence="5" key="2">
    <citation type="submission" date="2014-02" db="EMBL/GenBank/DDBJ databases">
        <title>Complete DNA sequence of /Kuraishia capsulata/ illustrates novel genomic features among budding yeasts (/Saccharomycotina/).</title>
        <authorList>
            <person name="Morales L."/>
            <person name="Noel B."/>
            <person name="Porcel B."/>
            <person name="Marcet-Houben M."/>
            <person name="Hullo M-F."/>
            <person name="Sacerdot C."/>
            <person name="Tekaia F."/>
            <person name="Leh-Louis V."/>
            <person name="Despons L."/>
            <person name="Khanna V."/>
            <person name="Aury J-M."/>
            <person name="Barbe V."/>
            <person name="Couloux A."/>
            <person name="Labadie K."/>
            <person name="Pelletier E."/>
            <person name="Souciet J-L."/>
            <person name="Boekhout T."/>
            <person name="Gabaldon T."/>
            <person name="Wincker P."/>
            <person name="Dujon B."/>
        </authorList>
    </citation>
    <scope>NUCLEOTIDE SEQUENCE</scope>
    <source>
        <strain evidence="5">CBS 1993</strain>
    </source>
</reference>
<dbReference type="RefSeq" id="XP_022460892.1">
    <property type="nucleotide sequence ID" value="XM_022606018.1"/>
</dbReference>
<dbReference type="HOGENOM" id="CLU_000439_0_0_1"/>
<dbReference type="Gene3D" id="1.10.506.10">
    <property type="entry name" value="GTPase Activation - p120gap, domain 1"/>
    <property type="match status" value="2"/>
</dbReference>
<feature type="domain" description="Ras-GAP" evidence="4">
    <location>
        <begin position="1391"/>
        <end position="1581"/>
    </location>
</feature>
<feature type="region of interest" description="Disordered" evidence="3">
    <location>
        <begin position="567"/>
        <end position="646"/>
    </location>
</feature>
<feature type="compositionally biased region" description="Low complexity" evidence="3">
    <location>
        <begin position="691"/>
        <end position="711"/>
    </location>
</feature>